<gene>
    <name evidence="9" type="ORF">AQ619_01105</name>
</gene>
<dbReference type="InterPro" id="IPR000748">
    <property type="entry name" value="PsdUridine_synth_RsuA/RluB/E/F"/>
</dbReference>
<dbReference type="Pfam" id="PF01479">
    <property type="entry name" value="S4"/>
    <property type="match status" value="1"/>
</dbReference>
<dbReference type="InterPro" id="IPR006145">
    <property type="entry name" value="PsdUridine_synth_RsuA/RluA"/>
</dbReference>
<sequence length="452" mass="48234">MTSTPHDPLYDPGQDGDLDDPSTGERVAKALARAGVASRREVERLIEAGRVAINGKVLTTPAVKIGPGDFLTVDGKLVAEREPTRLFRYNKPTGLMTTHNDPKERPTVFQALPRELPRLISVGRLDLNSEGLLLLTNDGELSRKLEAPNNGWVRRYRVRAFGNTDQARLDRLKDGVTIEGIRYGSIEARLDKAQDKAGGKNVWITIALTEGKNREIRRVLEHLDLKVNRLIRLSYGPFALATLMPGQVEEVGPRVIRELLAGLVAEEDMPTGDKPQFIGVADPLHAPGTPKGGELQRRAIKSAPLPKVAEPGERTVEKPVYKPGWAKPKKKVVIAGAKPVKRAPKSIETKMIGPKPDHLAPRGAKGASAAKSFGARAAGGVATAKPFDRAAPKPSSAKPTTAKPFAGKPDGPRSAGKPAGGRPGGKPTRSGPGGFSGKPGPKGPAKGPKTPR</sequence>
<dbReference type="GO" id="GO:0000455">
    <property type="term" value="P:enzyme-directed rRNA pseudouridine synthesis"/>
    <property type="evidence" value="ECO:0007669"/>
    <property type="project" value="UniProtKB-ARBA"/>
</dbReference>
<dbReference type="EMBL" id="CP013002">
    <property type="protein sequence ID" value="ALL12066.1"/>
    <property type="molecule type" value="Genomic_DNA"/>
</dbReference>
<protein>
    <recommendedName>
        <fullName evidence="6">Pseudouridine synthase</fullName>
        <ecNumber evidence="6">5.4.99.-</ecNumber>
    </recommendedName>
</protein>
<dbReference type="SMART" id="SM00363">
    <property type="entry name" value="S4"/>
    <property type="match status" value="1"/>
</dbReference>
<accession>A0A0N7JH07</accession>
<evidence type="ECO:0000256" key="5">
    <source>
        <dbReference type="PROSITE-ProRule" id="PRU00182"/>
    </source>
</evidence>
<dbReference type="GO" id="GO:0003723">
    <property type="term" value="F:RNA binding"/>
    <property type="evidence" value="ECO:0007669"/>
    <property type="project" value="UniProtKB-KW"/>
</dbReference>
<dbReference type="CDD" id="cd02556">
    <property type="entry name" value="PseudoU_synth_RluB"/>
    <property type="match status" value="1"/>
</dbReference>
<evidence type="ECO:0000313" key="10">
    <source>
        <dbReference type="Proteomes" id="UP000056905"/>
    </source>
</evidence>
<dbReference type="InterPro" id="IPR050343">
    <property type="entry name" value="RsuA_PseudoU_synthase"/>
</dbReference>
<dbReference type="CDD" id="cd00165">
    <property type="entry name" value="S4"/>
    <property type="match status" value="1"/>
</dbReference>
<evidence type="ECO:0000256" key="6">
    <source>
        <dbReference type="RuleBase" id="RU003887"/>
    </source>
</evidence>
<evidence type="ECO:0000259" key="8">
    <source>
        <dbReference type="SMART" id="SM00363"/>
    </source>
</evidence>
<evidence type="ECO:0000256" key="7">
    <source>
        <dbReference type="SAM" id="MobiDB-lite"/>
    </source>
</evidence>
<dbReference type="InterPro" id="IPR002942">
    <property type="entry name" value="S4_RNA-bd"/>
</dbReference>
<dbReference type="PROSITE" id="PS01149">
    <property type="entry name" value="PSI_RSU"/>
    <property type="match status" value="1"/>
</dbReference>
<evidence type="ECO:0000256" key="2">
    <source>
        <dbReference type="ARBA" id="ARBA00008348"/>
    </source>
</evidence>
<keyword evidence="10" id="KW-1185">Reference proteome</keyword>
<keyword evidence="3 5" id="KW-0694">RNA-binding</keyword>
<evidence type="ECO:0000256" key="3">
    <source>
        <dbReference type="ARBA" id="ARBA00022884"/>
    </source>
</evidence>
<feature type="compositionally biased region" description="Low complexity" evidence="7">
    <location>
        <begin position="443"/>
        <end position="452"/>
    </location>
</feature>
<dbReference type="KEGG" id="chq:AQ619_01105"/>
<dbReference type="Proteomes" id="UP000056905">
    <property type="component" value="Chromosome"/>
</dbReference>
<dbReference type="PROSITE" id="PS50889">
    <property type="entry name" value="S4"/>
    <property type="match status" value="1"/>
</dbReference>
<comment type="similarity">
    <text evidence="2 6">Belongs to the pseudouridine synthase RsuA family.</text>
</comment>
<dbReference type="Gene3D" id="3.30.70.1560">
    <property type="entry name" value="Alpha-L RNA-binding motif"/>
    <property type="match status" value="1"/>
</dbReference>
<dbReference type="InterPro" id="IPR020094">
    <property type="entry name" value="TruA/RsuA/RluB/E/F_N"/>
</dbReference>
<dbReference type="PANTHER" id="PTHR47683">
    <property type="entry name" value="PSEUDOURIDINE SYNTHASE FAMILY PROTEIN-RELATED"/>
    <property type="match status" value="1"/>
</dbReference>
<dbReference type="AlphaFoldDB" id="A0A0N7JH07"/>
<dbReference type="InterPro" id="IPR042092">
    <property type="entry name" value="PsdUridine_s_RsuA/RluB/E/F_cat"/>
</dbReference>
<organism evidence="9 10">
    <name type="scientific">Caulobacter henricii</name>
    <dbReference type="NCBI Taxonomy" id="69395"/>
    <lineage>
        <taxon>Bacteria</taxon>
        <taxon>Pseudomonadati</taxon>
        <taxon>Pseudomonadota</taxon>
        <taxon>Alphaproteobacteria</taxon>
        <taxon>Caulobacterales</taxon>
        <taxon>Caulobacteraceae</taxon>
        <taxon>Caulobacter</taxon>
    </lineage>
</organism>
<feature type="region of interest" description="Disordered" evidence="7">
    <location>
        <begin position="336"/>
        <end position="452"/>
    </location>
</feature>
<dbReference type="EC" id="5.4.99.-" evidence="6"/>
<dbReference type="Gene3D" id="3.10.290.10">
    <property type="entry name" value="RNA-binding S4 domain"/>
    <property type="match status" value="1"/>
</dbReference>
<dbReference type="GO" id="GO:0120159">
    <property type="term" value="F:rRNA pseudouridine synthase activity"/>
    <property type="evidence" value="ECO:0007669"/>
    <property type="project" value="UniProtKB-ARBA"/>
</dbReference>
<dbReference type="SUPFAM" id="SSF55174">
    <property type="entry name" value="Alpha-L RNA-binding motif"/>
    <property type="match status" value="1"/>
</dbReference>
<name>A0A0N7JH07_9CAUL</name>
<dbReference type="Gene3D" id="3.30.70.580">
    <property type="entry name" value="Pseudouridine synthase I, catalytic domain, N-terminal subdomain"/>
    <property type="match status" value="1"/>
</dbReference>
<dbReference type="NCBIfam" id="TIGR00093">
    <property type="entry name" value="pseudouridine synthase"/>
    <property type="match status" value="1"/>
</dbReference>
<dbReference type="InterPro" id="IPR036986">
    <property type="entry name" value="S4_RNA-bd_sf"/>
</dbReference>
<proteinExistence type="inferred from homology"/>
<dbReference type="RefSeq" id="WP_062143047.1">
    <property type="nucleotide sequence ID" value="NZ_CP013002.1"/>
</dbReference>
<feature type="compositionally biased region" description="Low complexity" evidence="7">
    <location>
        <begin position="361"/>
        <end position="380"/>
    </location>
</feature>
<dbReference type="STRING" id="69395.AQ619_01105"/>
<feature type="region of interest" description="Disordered" evidence="7">
    <location>
        <begin position="1"/>
        <end position="23"/>
    </location>
</feature>
<evidence type="ECO:0000313" key="9">
    <source>
        <dbReference type="EMBL" id="ALL12066.1"/>
    </source>
</evidence>
<dbReference type="InterPro" id="IPR018496">
    <property type="entry name" value="PsdUridine_synth_RsuA/RluB_CS"/>
</dbReference>
<comment type="catalytic activity">
    <reaction evidence="1">
        <text>a uridine in RNA = a pseudouridine in RNA</text>
        <dbReference type="Rhea" id="RHEA:48348"/>
        <dbReference type="Rhea" id="RHEA-COMP:12068"/>
        <dbReference type="Rhea" id="RHEA-COMP:12069"/>
        <dbReference type="ChEBI" id="CHEBI:65314"/>
        <dbReference type="ChEBI" id="CHEBI:65315"/>
    </reaction>
</comment>
<reference evidence="9 10" key="1">
    <citation type="submission" date="2015-10" db="EMBL/GenBank/DDBJ databases">
        <title>Conservation of the essential genome among Caulobacter and Brevundimonas species.</title>
        <authorList>
            <person name="Scott D."/>
            <person name="Ely B."/>
        </authorList>
    </citation>
    <scope>NUCLEOTIDE SEQUENCE [LARGE SCALE GENOMIC DNA]</scope>
    <source>
        <strain evidence="9 10">CB4</strain>
    </source>
</reference>
<dbReference type="FunFam" id="3.10.290.10:FF:000003">
    <property type="entry name" value="Pseudouridine synthase"/>
    <property type="match status" value="1"/>
</dbReference>
<dbReference type="InterPro" id="IPR020103">
    <property type="entry name" value="PsdUridine_synth_cat_dom_sf"/>
</dbReference>
<evidence type="ECO:0000256" key="4">
    <source>
        <dbReference type="ARBA" id="ARBA00023235"/>
    </source>
</evidence>
<dbReference type="PANTHER" id="PTHR47683:SF3">
    <property type="entry name" value="RIBOSOMAL LARGE SUBUNIT PSEUDOURIDINE SYNTHASE B"/>
    <property type="match status" value="1"/>
</dbReference>
<dbReference type="SUPFAM" id="SSF55120">
    <property type="entry name" value="Pseudouridine synthase"/>
    <property type="match status" value="1"/>
</dbReference>
<keyword evidence="4 6" id="KW-0413">Isomerase</keyword>
<dbReference type="Pfam" id="PF00849">
    <property type="entry name" value="PseudoU_synth_2"/>
    <property type="match status" value="1"/>
</dbReference>
<feature type="domain" description="RNA-binding S4" evidence="8">
    <location>
        <begin position="25"/>
        <end position="83"/>
    </location>
</feature>
<evidence type="ECO:0000256" key="1">
    <source>
        <dbReference type="ARBA" id="ARBA00000073"/>
    </source>
</evidence>